<dbReference type="EMBL" id="BFCC01000001">
    <property type="protein sequence ID" value="GBG35346.1"/>
    <property type="molecule type" value="Genomic_DNA"/>
</dbReference>
<comment type="caution">
    <text evidence="1">The sequence shown here is derived from an EMBL/GenBank/DDBJ whole genome shotgun (WGS) entry which is preliminary data.</text>
</comment>
<name>A0A401IP07_9VIRU</name>
<proteinExistence type="predicted"/>
<protein>
    <submittedName>
        <fullName evidence="1">Wsv270-ike protein</fullName>
    </submittedName>
</protein>
<sequence length="195" mass="22149">MSNISAAYKTQIMANQQRPVTIYAVLDLDCWYNREADGAGQSYDDHDYENNIMFALNHKLHHKIEKIMEKNNKKKRKSKVVNVTIVGAVDKTGAVYLSVLLERVLCLLNAISEPNSNKKTVVRFKDFVLLDKNKHGKALRPRAGHLLASDSPPSDVSGHVVFLTSRPYIRALLKDRRSWWGDTAGRLTFVSKLIR</sequence>
<accession>A0A401IP07</accession>
<reference evidence="1" key="1">
    <citation type="journal article" date="2018" name="J. Virol.">
        <title>Crustacean Genome Exploration Reveals the Evolutionary Origin of White Spot Syndrome Virus.</title>
        <authorList>
            <person name="Kawato S."/>
            <person name="Shitara A."/>
            <person name="Wang Y."/>
            <person name="Nozaki R."/>
            <person name="Kondo H."/>
            <person name="Hirono I."/>
        </authorList>
    </citation>
    <scope>NUCLEOTIDE SEQUENCE</scope>
    <source>
        <strain evidence="1">TUMSAT-1</strain>
    </source>
</reference>
<evidence type="ECO:0000313" key="1">
    <source>
        <dbReference type="EMBL" id="GBG35346.1"/>
    </source>
</evidence>
<organism evidence="1">
    <name type="scientific">Hemigrapsus takanoi nimavirus</name>
    <dbReference type="NCBI Taxonomy" id="2133792"/>
    <lineage>
        <taxon>Viruses</taxon>
        <taxon>Viruses incertae sedis</taxon>
        <taxon>Naldaviricetes</taxon>
        <taxon>Nimaviridae</taxon>
    </lineage>
</organism>